<accession>A0A0B2BYV2</accession>
<dbReference type="PIRSF" id="PIRSF033093">
    <property type="entry name" value="UCP_ML1119"/>
    <property type="match status" value="1"/>
</dbReference>
<proteinExistence type="predicted"/>
<dbReference type="AlphaFoldDB" id="A0A0B2BYV2"/>
<keyword evidence="2" id="KW-0378">Hydrolase</keyword>
<dbReference type="CDD" id="cd00840">
    <property type="entry name" value="MPP_Mre11_N"/>
    <property type="match status" value="1"/>
</dbReference>
<dbReference type="InterPro" id="IPR014577">
    <property type="entry name" value="UCP033093_metalloPase"/>
</dbReference>
<reference evidence="5 6" key="1">
    <citation type="submission" date="2014-11" db="EMBL/GenBank/DDBJ databases">
        <title>Draft genome sequence of Kirrobacter mercurialis.</title>
        <authorList>
            <person name="Coil D.A."/>
            <person name="Eisen J.A."/>
        </authorList>
    </citation>
    <scope>NUCLEOTIDE SEQUENCE [LARGE SCALE GENOMIC DNA]</scope>
    <source>
        <strain evidence="5 6">Coronado</strain>
    </source>
</reference>
<dbReference type="InterPro" id="IPR004843">
    <property type="entry name" value="Calcineurin-like_PHP"/>
</dbReference>
<dbReference type="OrthoDB" id="9773856at2"/>
<dbReference type="PANTHER" id="PTHR30337">
    <property type="entry name" value="COMPONENT OF ATP-DEPENDENT DSDNA EXONUCLEASE"/>
    <property type="match status" value="1"/>
</dbReference>
<keyword evidence="1" id="KW-0540">Nuclease</keyword>
<dbReference type="Gene3D" id="3.60.21.10">
    <property type="match status" value="1"/>
</dbReference>
<comment type="caution">
    <text evidence="5">The sequence shown here is derived from an EMBL/GenBank/DDBJ whole genome shotgun (WGS) entry which is preliminary data.</text>
</comment>
<dbReference type="Proteomes" id="UP000030988">
    <property type="component" value="Unassembled WGS sequence"/>
</dbReference>
<dbReference type="InterPro" id="IPR050535">
    <property type="entry name" value="DNA_Repair-Maintenance_Comp"/>
</dbReference>
<dbReference type="InterPro" id="IPR029052">
    <property type="entry name" value="Metallo-depent_PP-like"/>
</dbReference>
<evidence type="ECO:0000313" key="5">
    <source>
        <dbReference type="EMBL" id="KHL25177.1"/>
    </source>
</evidence>
<evidence type="ECO:0000256" key="2">
    <source>
        <dbReference type="ARBA" id="ARBA00022801"/>
    </source>
</evidence>
<protein>
    <submittedName>
        <fullName evidence="5">Metallophosphoesterase</fullName>
    </submittedName>
</protein>
<evidence type="ECO:0000313" key="6">
    <source>
        <dbReference type="Proteomes" id="UP000030988"/>
    </source>
</evidence>
<feature type="domain" description="Calcineurin-like phosphoesterase" evidence="4">
    <location>
        <begin position="1"/>
        <end position="115"/>
    </location>
</feature>
<evidence type="ECO:0000256" key="1">
    <source>
        <dbReference type="ARBA" id="ARBA00022722"/>
    </source>
</evidence>
<dbReference type="STRING" id="1572751.PK98_14230"/>
<organism evidence="5 6">
    <name type="scientific">Croceibacterium mercuriale</name>
    <dbReference type="NCBI Taxonomy" id="1572751"/>
    <lineage>
        <taxon>Bacteria</taxon>
        <taxon>Pseudomonadati</taxon>
        <taxon>Pseudomonadota</taxon>
        <taxon>Alphaproteobacteria</taxon>
        <taxon>Sphingomonadales</taxon>
        <taxon>Erythrobacteraceae</taxon>
        <taxon>Croceibacterium</taxon>
    </lineage>
</organism>
<dbReference type="InterPro" id="IPR041796">
    <property type="entry name" value="Mre11_N"/>
</dbReference>
<dbReference type="PANTHER" id="PTHR30337:SF0">
    <property type="entry name" value="NUCLEASE SBCCD SUBUNIT D"/>
    <property type="match status" value="1"/>
</dbReference>
<evidence type="ECO:0000259" key="4">
    <source>
        <dbReference type="Pfam" id="PF00149"/>
    </source>
</evidence>
<dbReference type="GO" id="GO:0004527">
    <property type="term" value="F:exonuclease activity"/>
    <property type="evidence" value="ECO:0007669"/>
    <property type="project" value="UniProtKB-KW"/>
</dbReference>
<name>A0A0B2BYV2_9SPHN</name>
<dbReference type="RefSeq" id="WP_039097763.1">
    <property type="nucleotide sequence ID" value="NZ_JTDN01000002.1"/>
</dbReference>
<evidence type="ECO:0000256" key="3">
    <source>
        <dbReference type="ARBA" id="ARBA00022839"/>
    </source>
</evidence>
<dbReference type="Pfam" id="PF00149">
    <property type="entry name" value="Metallophos"/>
    <property type="match status" value="1"/>
</dbReference>
<gene>
    <name evidence="5" type="ORF">PK98_14230</name>
</gene>
<sequence>MRFIHTADWQLGKPFASLPTEVRNALDEARFDAIDAIGCAAAAHGAAHVLVAGDVFDTEHPSERTIGQAVQAMAAHPCHWWLLPGNHDSARNGGLWDRVDRWAGRFQQARITCLLEAVPHELEPGAWLLPAPLLHRHNLDDPTEAFDRMETPAGALRIGLAHGSIRDFGSRGEANNLLPPDRARRSALDYLALGDWHGALQVDERTWYAGTPEPDRFERDDPGQCLAVTLSPGAPPQVERVRTGRFQWLQRDWRIDSAADLLAETARLLAAADPGNALLRLTLAGMVTMADRLAIRDALVDDLAHRLRHLDLREGGLVASPTPEDLATLQREGMLGRAAALLHERIEAGGSDAPLARRALERLFVEAARAGDKA</sequence>
<keyword evidence="3" id="KW-0269">Exonuclease</keyword>
<dbReference type="EMBL" id="JTDN01000002">
    <property type="protein sequence ID" value="KHL25177.1"/>
    <property type="molecule type" value="Genomic_DNA"/>
</dbReference>
<keyword evidence="6" id="KW-1185">Reference proteome</keyword>
<dbReference type="SUPFAM" id="SSF56300">
    <property type="entry name" value="Metallo-dependent phosphatases"/>
    <property type="match status" value="1"/>
</dbReference>